<dbReference type="PANTHER" id="PTHR12843:SF5">
    <property type="entry name" value="EEF1A LYSINE METHYLTRANSFERASE 2"/>
    <property type="match status" value="1"/>
</dbReference>
<dbReference type="AlphaFoldDB" id="A0A1B8ZGS1"/>
<comment type="caution">
    <text evidence="2">The sequence shown here is derived from an EMBL/GenBank/DDBJ whole genome shotgun (WGS) entry which is preliminary data.</text>
</comment>
<dbReference type="Gene3D" id="3.40.50.150">
    <property type="entry name" value="Vaccinia Virus protein VP39"/>
    <property type="match status" value="1"/>
</dbReference>
<dbReference type="SUPFAM" id="SSF53335">
    <property type="entry name" value="S-adenosyl-L-methionine-dependent methyltransferases"/>
    <property type="match status" value="1"/>
</dbReference>
<sequence>MNSSENKNHWETVYETKTPDQVSWTQKKPVTSLEFIYSSGLGKDAKIIDVGGGDSNLVDFLLAEGYQNITVLDISSKALERAQKRLGDAALKVKWISTDITAFEPTETYDIWHDRAAFHFLTTPEQISKYVDIATKYVTGYMILGTFSKNGPTKCSGLQITQYNEPSLSEKFKSGFEKIKCTTEDHTTPFDTIQNFIFCNFKKV</sequence>
<evidence type="ECO:0000259" key="1">
    <source>
        <dbReference type="Pfam" id="PF13649"/>
    </source>
</evidence>
<dbReference type="Pfam" id="PF13649">
    <property type="entry name" value="Methyltransf_25"/>
    <property type="match status" value="1"/>
</dbReference>
<keyword evidence="2" id="KW-0489">Methyltransferase</keyword>
<dbReference type="GO" id="GO:0008168">
    <property type="term" value="F:methyltransferase activity"/>
    <property type="evidence" value="ECO:0007669"/>
    <property type="project" value="UniProtKB-KW"/>
</dbReference>
<keyword evidence="3" id="KW-1185">Reference proteome</keyword>
<dbReference type="InterPro" id="IPR029063">
    <property type="entry name" value="SAM-dependent_MTases_sf"/>
</dbReference>
<proteinExistence type="predicted"/>
<name>A0A1B8ZGS1_9FLAO</name>
<protein>
    <submittedName>
        <fullName evidence="2">SAM-dependent methyltransferase</fullName>
    </submittedName>
</protein>
<feature type="domain" description="Methyltransferase" evidence="1">
    <location>
        <begin position="47"/>
        <end position="126"/>
    </location>
</feature>
<dbReference type="InterPro" id="IPR041698">
    <property type="entry name" value="Methyltransf_25"/>
</dbReference>
<keyword evidence="2" id="KW-0808">Transferase</keyword>
<gene>
    <name evidence="2" type="ORF">BBI01_12835</name>
</gene>
<dbReference type="CDD" id="cd02440">
    <property type="entry name" value="AdoMet_MTases"/>
    <property type="match status" value="1"/>
</dbReference>
<dbReference type="EMBL" id="MAYH01000034">
    <property type="protein sequence ID" value="OCA70820.1"/>
    <property type="molecule type" value="Genomic_DNA"/>
</dbReference>
<evidence type="ECO:0000313" key="3">
    <source>
        <dbReference type="Proteomes" id="UP000092651"/>
    </source>
</evidence>
<accession>A0A1B8ZGS1</accession>
<dbReference type="OrthoDB" id="9788660at2"/>
<evidence type="ECO:0000313" key="2">
    <source>
        <dbReference type="EMBL" id="OCA70820.1"/>
    </source>
</evidence>
<organism evidence="2 3">
    <name type="scientific">Chryseobacterium artocarpi</name>
    <dbReference type="NCBI Taxonomy" id="1414727"/>
    <lineage>
        <taxon>Bacteria</taxon>
        <taxon>Pseudomonadati</taxon>
        <taxon>Bacteroidota</taxon>
        <taxon>Flavobacteriia</taxon>
        <taxon>Flavobacteriales</taxon>
        <taxon>Weeksellaceae</taxon>
        <taxon>Chryseobacterium group</taxon>
        <taxon>Chryseobacterium</taxon>
    </lineage>
</organism>
<dbReference type="PANTHER" id="PTHR12843">
    <property type="entry name" value="PROTEIN-LYSINE N-METHYLTRANSFERASE METTL10"/>
    <property type="match status" value="1"/>
</dbReference>
<dbReference type="Proteomes" id="UP000092651">
    <property type="component" value="Unassembled WGS sequence"/>
</dbReference>
<dbReference type="GO" id="GO:0032259">
    <property type="term" value="P:methylation"/>
    <property type="evidence" value="ECO:0007669"/>
    <property type="project" value="UniProtKB-KW"/>
</dbReference>
<dbReference type="RefSeq" id="WP_065395227.1">
    <property type="nucleotide sequence ID" value="NZ_JBOFOB010000373.1"/>
</dbReference>
<reference evidence="2 3" key="1">
    <citation type="submission" date="2016-07" db="EMBL/GenBank/DDBJ databases">
        <authorList>
            <person name="Jeong J.-J."/>
            <person name="Kim D.W."/>
            <person name="Sang M.K."/>
            <person name="Choi I.-G."/>
            <person name="Kim K.D."/>
        </authorList>
    </citation>
    <scope>NUCLEOTIDE SEQUENCE [LARGE SCALE GENOMIC DNA]</scope>
    <source>
        <strain evidence="2 3">UTM-3</strain>
    </source>
</reference>